<accession>A0ABM6RQG2</accession>
<dbReference type="NCBIfam" id="TIGR00254">
    <property type="entry name" value="GGDEF"/>
    <property type="match status" value="1"/>
</dbReference>
<feature type="domain" description="GGDEF" evidence="1">
    <location>
        <begin position="192"/>
        <end position="319"/>
    </location>
</feature>
<sequence length="328" mass="37485">MESTNPLFPWSDSDQETWQTHRDGLYAIHTQFVGRALTVAEAHDGMRTIIETVTWERFTQMLQGHFHTLAQDPRLAISSEASRHMGTAHMRAHISPSWFIRLFNEYFPAYHEMQEKWGDGLPPLRLVRTRWLWDVATALDSYNDLLHHEIAQQSQKVADLMAYAYQDPLTGLLNRRGLEELIERHDQLYSNIPGLLILLDLDGFKAVNDQFGHPAGDHFLQETAQSWRSLIRSHDGLARIGGDEFGLWFTFAGQPEQVISHLQHMAQALPSKTFPFGVSGGIARYPDDGRRFQDLYRQADKALYQSKNHGKGCVSTLSPPRFYPLSSA</sequence>
<dbReference type="PANTHER" id="PTHR45138:SF6">
    <property type="entry name" value="DIGUANYLATE CYCLASE DGCN"/>
    <property type="match status" value="1"/>
</dbReference>
<evidence type="ECO:0000313" key="3">
    <source>
        <dbReference type="Proteomes" id="UP000325292"/>
    </source>
</evidence>
<dbReference type="InterPro" id="IPR050469">
    <property type="entry name" value="Diguanylate_Cyclase"/>
</dbReference>
<dbReference type="PANTHER" id="PTHR45138">
    <property type="entry name" value="REGULATORY COMPONENTS OF SENSORY TRANSDUCTION SYSTEM"/>
    <property type="match status" value="1"/>
</dbReference>
<dbReference type="Proteomes" id="UP000325292">
    <property type="component" value="Chromosome"/>
</dbReference>
<dbReference type="Pfam" id="PF00990">
    <property type="entry name" value="GGDEF"/>
    <property type="match status" value="1"/>
</dbReference>
<organism evidence="2 3">
    <name type="scientific">Sulfobacillus thermotolerans</name>
    <dbReference type="NCBI Taxonomy" id="338644"/>
    <lineage>
        <taxon>Bacteria</taxon>
        <taxon>Bacillati</taxon>
        <taxon>Bacillota</taxon>
        <taxon>Clostridia</taxon>
        <taxon>Eubacteriales</taxon>
        <taxon>Clostridiales Family XVII. Incertae Sedis</taxon>
        <taxon>Sulfobacillus</taxon>
    </lineage>
</organism>
<dbReference type="EMBL" id="CP019454">
    <property type="protein sequence ID" value="AUW93493.1"/>
    <property type="molecule type" value="Genomic_DNA"/>
</dbReference>
<gene>
    <name evidence="2" type="ORF">BXT84_05665</name>
</gene>
<dbReference type="InterPro" id="IPR029787">
    <property type="entry name" value="Nucleotide_cyclase"/>
</dbReference>
<protein>
    <recommendedName>
        <fullName evidence="1">GGDEF domain-containing protein</fullName>
    </recommendedName>
</protein>
<dbReference type="SMART" id="SM00267">
    <property type="entry name" value="GGDEF"/>
    <property type="match status" value="1"/>
</dbReference>
<keyword evidence="3" id="KW-1185">Reference proteome</keyword>
<dbReference type="PROSITE" id="PS50887">
    <property type="entry name" value="GGDEF"/>
    <property type="match status" value="1"/>
</dbReference>
<name>A0ABM6RQG2_9FIRM</name>
<evidence type="ECO:0000259" key="1">
    <source>
        <dbReference type="PROSITE" id="PS50887"/>
    </source>
</evidence>
<reference evidence="2 3" key="1">
    <citation type="journal article" date="2019" name="Sci. Rep.">
        <title>Sulfobacillus thermotolerans: new insights into resistance and metabolic capacities of acidophilic chemolithotrophs.</title>
        <authorList>
            <person name="Panyushkina A.E."/>
            <person name="Babenko V.V."/>
            <person name="Nikitina A.S."/>
            <person name="Selezneva O.V."/>
            <person name="Tsaplina I.A."/>
            <person name="Letarova M.A."/>
            <person name="Kostryukova E.S."/>
            <person name="Letarov A.V."/>
        </authorList>
    </citation>
    <scope>NUCLEOTIDE SEQUENCE [LARGE SCALE GENOMIC DNA]</scope>
    <source>
        <strain evidence="2 3">Kr1</strain>
    </source>
</reference>
<dbReference type="InterPro" id="IPR000160">
    <property type="entry name" value="GGDEF_dom"/>
</dbReference>
<dbReference type="InterPro" id="IPR043128">
    <property type="entry name" value="Rev_trsase/Diguanyl_cyclase"/>
</dbReference>
<dbReference type="CDD" id="cd01949">
    <property type="entry name" value="GGDEF"/>
    <property type="match status" value="1"/>
</dbReference>
<evidence type="ECO:0000313" key="2">
    <source>
        <dbReference type="EMBL" id="AUW93493.1"/>
    </source>
</evidence>
<proteinExistence type="predicted"/>
<dbReference type="SUPFAM" id="SSF55073">
    <property type="entry name" value="Nucleotide cyclase"/>
    <property type="match status" value="1"/>
</dbReference>
<dbReference type="Gene3D" id="3.30.70.270">
    <property type="match status" value="1"/>
</dbReference>